<dbReference type="RefSeq" id="WP_252774150.1">
    <property type="nucleotide sequence ID" value="NZ_CP097122.1"/>
</dbReference>
<comment type="subcellular location">
    <subcellularLocation>
        <location evidence="1">Cytoplasm</location>
    </subcellularLocation>
</comment>
<feature type="coiled-coil region" evidence="6">
    <location>
        <begin position="30"/>
        <end position="78"/>
    </location>
</feature>
<keyword evidence="4 6" id="KW-0175">Coiled coil</keyword>
<accession>A0ABY5C1C4</accession>
<evidence type="ECO:0000256" key="2">
    <source>
        <dbReference type="ARBA" id="ARBA00022490"/>
    </source>
</evidence>
<evidence type="ECO:0000256" key="7">
    <source>
        <dbReference type="SAM" id="MobiDB-lite"/>
    </source>
</evidence>
<dbReference type="InterPro" id="IPR019933">
    <property type="entry name" value="DivIVA_domain"/>
</dbReference>
<evidence type="ECO:0000256" key="1">
    <source>
        <dbReference type="ARBA" id="ARBA00004496"/>
    </source>
</evidence>
<evidence type="ECO:0000256" key="5">
    <source>
        <dbReference type="ARBA" id="ARBA00023306"/>
    </source>
</evidence>
<dbReference type="EMBL" id="CP097122">
    <property type="protein sequence ID" value="USS92367.1"/>
    <property type="molecule type" value="Genomic_DNA"/>
</dbReference>
<dbReference type="Pfam" id="PF05103">
    <property type="entry name" value="DivIVA"/>
    <property type="match status" value="1"/>
</dbReference>
<keyword evidence="5" id="KW-0131">Cell cycle</keyword>
<feature type="compositionally biased region" description="Basic and acidic residues" evidence="7">
    <location>
        <begin position="201"/>
        <end position="212"/>
    </location>
</feature>
<evidence type="ECO:0000313" key="8">
    <source>
        <dbReference type="EMBL" id="USS92367.1"/>
    </source>
</evidence>
<evidence type="ECO:0000313" key="9">
    <source>
        <dbReference type="Proteomes" id="UP001056093"/>
    </source>
</evidence>
<evidence type="ECO:0000256" key="4">
    <source>
        <dbReference type="ARBA" id="ARBA00023054"/>
    </source>
</evidence>
<dbReference type="PANTHER" id="PTHR35794">
    <property type="entry name" value="CELL DIVISION PROTEIN DIVIVA"/>
    <property type="match status" value="1"/>
</dbReference>
<keyword evidence="2" id="KW-0963">Cytoplasm</keyword>
<feature type="region of interest" description="Disordered" evidence="7">
    <location>
        <begin position="190"/>
        <end position="237"/>
    </location>
</feature>
<evidence type="ECO:0000256" key="6">
    <source>
        <dbReference type="SAM" id="Coils"/>
    </source>
</evidence>
<name>A0ABY5C1C4_9LACO</name>
<protein>
    <submittedName>
        <fullName evidence="8">DivIVA domain-containing protein</fullName>
    </submittedName>
</protein>
<reference evidence="8" key="1">
    <citation type="submission" date="2022-05" db="EMBL/GenBank/DDBJ databases">
        <authorList>
            <person name="Oliphant S.A."/>
            <person name="Watson-Haigh N.S."/>
            <person name="Sumby K.M."/>
            <person name="Gardner J.M."/>
            <person name="Jiranek V."/>
        </authorList>
    </citation>
    <scope>NUCLEOTIDE SEQUENCE</scope>
    <source>
        <strain evidence="8">KI3_B9</strain>
    </source>
</reference>
<keyword evidence="3" id="KW-0132">Cell division</keyword>
<organism evidence="8 9">
    <name type="scientific">Fructobacillus americanaquae</name>
    <dbReference type="NCBI Taxonomy" id="2940302"/>
    <lineage>
        <taxon>Bacteria</taxon>
        <taxon>Bacillati</taxon>
        <taxon>Bacillota</taxon>
        <taxon>Bacilli</taxon>
        <taxon>Lactobacillales</taxon>
        <taxon>Lactobacillaceae</taxon>
        <taxon>Fructobacillus</taxon>
    </lineage>
</organism>
<dbReference type="InterPro" id="IPR007793">
    <property type="entry name" value="DivIVA_fam"/>
</dbReference>
<proteinExistence type="predicted"/>
<dbReference type="Proteomes" id="UP001056093">
    <property type="component" value="Chromosome"/>
</dbReference>
<dbReference type="NCBIfam" id="TIGR03544">
    <property type="entry name" value="DivI1A_domain"/>
    <property type="match status" value="1"/>
</dbReference>
<sequence length="256" mass="28715">MALTPDEILNHEFTRKGSRAYVAREVDSFLDEVNNDYRTLLADFEKLQQQNRQQQNRIDELEGERDQVNESIMFAQSAASRLRSETESEVKSQLTHAQDEAKQIVDEAHQKAEAESARLAQENVDLIDEQNRLRQRVDSFRQSFLSLIDQQKALLEQGQLSQAVDKLPASELSEKVLAETNDWLNPASKAVVSAPTSQDSTEEKPLPTDIKEVPSFAKGPIEPSEGEKPAESETVEVEAEVADPTVVVFPENGQPK</sequence>
<evidence type="ECO:0000256" key="3">
    <source>
        <dbReference type="ARBA" id="ARBA00022618"/>
    </source>
</evidence>
<dbReference type="Gene3D" id="6.10.250.660">
    <property type="match status" value="1"/>
</dbReference>
<keyword evidence="9" id="KW-1185">Reference proteome</keyword>
<gene>
    <name evidence="8" type="ORF">M3M36_01765</name>
</gene>
<dbReference type="PANTHER" id="PTHR35794:SF1">
    <property type="entry name" value="CELL CYCLE PROTEIN GPSB"/>
    <property type="match status" value="1"/>
</dbReference>